<comment type="caution">
    <text evidence="2">The sequence shown here is derived from an EMBL/GenBank/DDBJ whole genome shotgun (WGS) entry which is preliminary data.</text>
</comment>
<protein>
    <submittedName>
        <fullName evidence="2">WXG100 family type VII secretion target</fullName>
    </submittedName>
</protein>
<feature type="region of interest" description="Disordered" evidence="1">
    <location>
        <begin position="75"/>
        <end position="117"/>
    </location>
</feature>
<dbReference type="Gene3D" id="1.10.287.1060">
    <property type="entry name" value="ESAT-6-like"/>
    <property type="match status" value="1"/>
</dbReference>
<dbReference type="EMBL" id="JADEYR010000004">
    <property type="protein sequence ID" value="MBE9403677.1"/>
    <property type="molecule type" value="Genomic_DNA"/>
</dbReference>
<reference evidence="2 3" key="1">
    <citation type="submission" date="2020-10" db="EMBL/GenBank/DDBJ databases">
        <title>Draft genome and description of Brachybacterium epidermidis sp nov.</title>
        <authorList>
            <person name="Boxberger M."/>
            <person name="La Scola B."/>
        </authorList>
    </citation>
    <scope>NUCLEOTIDE SEQUENCE [LARGE SCALE GENOMIC DNA]</scope>
    <source>
        <strain evidence="2 3">Marseille-Q2903</strain>
    </source>
</reference>
<dbReference type="Gene3D" id="3.40.50.1820">
    <property type="entry name" value="alpha/beta hydrolase"/>
    <property type="match status" value="1"/>
</dbReference>
<dbReference type="RefSeq" id="WP_193865425.1">
    <property type="nucleotide sequence ID" value="NZ_JADEYR010000004.1"/>
</dbReference>
<evidence type="ECO:0000313" key="2">
    <source>
        <dbReference type="EMBL" id="MBE9403677.1"/>
    </source>
</evidence>
<name>A0ABR9VZS9_9MICO</name>
<organism evidence="2 3">
    <name type="scientific">Brachybacterium epidermidis</name>
    <dbReference type="NCBI Taxonomy" id="2781983"/>
    <lineage>
        <taxon>Bacteria</taxon>
        <taxon>Bacillati</taxon>
        <taxon>Actinomycetota</taxon>
        <taxon>Actinomycetes</taxon>
        <taxon>Micrococcales</taxon>
        <taxon>Dermabacteraceae</taxon>
        <taxon>Brachybacterium</taxon>
    </lineage>
</organism>
<proteinExistence type="predicted"/>
<feature type="compositionally biased region" description="Basic and acidic residues" evidence="1">
    <location>
        <begin position="107"/>
        <end position="117"/>
    </location>
</feature>
<evidence type="ECO:0000256" key="1">
    <source>
        <dbReference type="SAM" id="MobiDB-lite"/>
    </source>
</evidence>
<keyword evidence="3" id="KW-1185">Reference proteome</keyword>
<sequence length="528" mass="55373">MSGFYGMDTQQVRDHSAACRTGMNRIEELRGALDGAVTSVTWEGPDADSFRDEWLQLSSGRISGLLAELEDQASQLEGEADQQDVVSDRDGTESGPGTRPSTVPDAPTDRMDRGYLHEDNPWIPNWLENPAEQLFSDTAGLISDGIGWGSDLLMDGISTMGNGLGMDMSGFEVFRRDAEHLGETFTGWMTGQRVPTIAELVAGAAVTTASGAAALYDMVPGSPGTDFFDDRPGGIVHGVEITTGPVEGPQTLQDLILENNQLRLPNPDDAPLESGQIGIQEVHNSQGGDPVYIVQIPPTEGADIDTWDAWGSQGNSRDWASNLRLVAGQHPAAMDDVRAAMDAAGIPPGSNVMLVGHSQGGIVGSHLASDPSFNSASGADGTYNVTHAFSVGSPVQTVLPAQGGTEVVNVTHGPASLGWPSSTGDHIAHLDLQGTQIGGGRLQAPNLHEVVLPGTAAPTSGAEWLHVNHDSVGPDGEPHLGYAGTVGRSTESHPVLGPLQNDLTGIYLGDGTYVAESHVVTVGREHRS</sequence>
<evidence type="ECO:0000313" key="3">
    <source>
        <dbReference type="Proteomes" id="UP000644727"/>
    </source>
</evidence>
<dbReference type="SUPFAM" id="SSF53474">
    <property type="entry name" value="alpha/beta-Hydrolases"/>
    <property type="match status" value="1"/>
</dbReference>
<dbReference type="Proteomes" id="UP000644727">
    <property type="component" value="Unassembled WGS sequence"/>
</dbReference>
<dbReference type="InterPro" id="IPR029058">
    <property type="entry name" value="AB_hydrolase_fold"/>
</dbReference>
<accession>A0ABR9VZS9</accession>
<gene>
    <name evidence="2" type="ORF">IOE58_05575</name>
</gene>